<reference evidence="15" key="1">
    <citation type="submission" date="2017-05" db="EMBL/GenBank/DDBJ databases">
        <authorList>
            <person name="Song R."/>
            <person name="Chenine A.L."/>
            <person name="Ruprecht R.M."/>
        </authorList>
    </citation>
    <scope>NUCLEOTIDE SEQUENCE [LARGE SCALE GENOMIC DNA]</scope>
</reference>
<dbReference type="AlphaFoldDB" id="A0A2H1GJ79"/>
<evidence type="ECO:0000313" key="14">
    <source>
        <dbReference type="EMBL" id="SMR53577.1"/>
    </source>
</evidence>
<feature type="chain" id="PRO_5013883897" description="chitinase" evidence="12">
    <location>
        <begin position="23"/>
        <end position="481"/>
    </location>
</feature>
<organism evidence="14 15">
    <name type="scientific">Zymoseptoria tritici ST99CH_1E4</name>
    <dbReference type="NCBI Taxonomy" id="1276532"/>
    <lineage>
        <taxon>Eukaryota</taxon>
        <taxon>Fungi</taxon>
        <taxon>Dikarya</taxon>
        <taxon>Ascomycota</taxon>
        <taxon>Pezizomycotina</taxon>
        <taxon>Dothideomycetes</taxon>
        <taxon>Dothideomycetidae</taxon>
        <taxon>Mycosphaerellales</taxon>
        <taxon>Mycosphaerellaceae</taxon>
        <taxon>Zymoseptoria</taxon>
    </lineage>
</organism>
<evidence type="ECO:0000256" key="9">
    <source>
        <dbReference type="ARBA" id="ARBA00023295"/>
    </source>
</evidence>
<sequence length="481" mass="51957">MRFALSSQVAAAALLLASPTSAQVNPLQALSNVPQTNYNNATQARTGLVSAAIPLEAVKALGGFLEGSLGSLFGGLIPRSTKQARADSYASYKTTLYYPNWDIYARNYQIENLPASKLTHVLYSFANVNATTGEVYLSDNWADIDRGRPSGDTKNLYGSLASLYKLKKNNRQLKTLLSIGGASYSPNFAGPAGTASGRAKFAQSAVQLLMHHGFDGLDIDWEFPSDSTQAAIYLRLMQTVRAQLSSYSKQLSGAPQFLLTAAVSAGPDKYNLLNITALNSVLDMWNLMAYDYSGPWDKVVGHQANLFVNTSNSASTPFNSDYVIKQYIAKGASARKMILGMPLYGRQFAQATAPGKAFSGTGSTGSWEAGIWDYKAIPASGSSSTFKIYTDTQAIASWSYDSSSKMLISFDTPQITRAKANYVTSRGLGGGMWWEGNGDFAATDSRSLIAAFTNVITQRDTTQNVLSYPYSKWDNVRAGMP</sequence>
<gene>
    <name evidence="14" type="ORF">ZT1E4_G6676</name>
</gene>
<comment type="catalytic activity">
    <reaction evidence="1">
        <text>Random endo-hydrolysis of N-acetyl-beta-D-glucosaminide (1-&gt;4)-beta-linkages in chitin and chitodextrins.</text>
        <dbReference type="EC" id="3.2.1.14"/>
    </reaction>
</comment>
<dbReference type="EMBL" id="LT854258">
    <property type="protein sequence ID" value="SMR53577.1"/>
    <property type="molecule type" value="Genomic_DNA"/>
</dbReference>
<protein>
    <recommendedName>
        <fullName evidence="4">chitinase</fullName>
        <ecNumber evidence="4">3.2.1.14</ecNumber>
    </recommendedName>
</protein>
<evidence type="ECO:0000256" key="12">
    <source>
        <dbReference type="SAM" id="SignalP"/>
    </source>
</evidence>
<dbReference type="PROSITE" id="PS01095">
    <property type="entry name" value="GH18_1"/>
    <property type="match status" value="1"/>
</dbReference>
<comment type="similarity">
    <text evidence="3">Belongs to the glycosyl hydrolase 18 family. Chitinase class V subfamily.</text>
</comment>
<accession>A0A2H1GJ79</accession>
<keyword evidence="5" id="KW-0964">Secreted</keyword>
<feature type="domain" description="GH18" evidence="13">
    <location>
        <begin position="92"/>
        <end position="459"/>
    </location>
</feature>
<dbReference type="InterPro" id="IPR011583">
    <property type="entry name" value="Chitinase_II/V-like_cat"/>
</dbReference>
<dbReference type="PANTHER" id="PTHR11177">
    <property type="entry name" value="CHITINASE"/>
    <property type="match status" value="1"/>
</dbReference>
<evidence type="ECO:0000259" key="13">
    <source>
        <dbReference type="PROSITE" id="PS51910"/>
    </source>
</evidence>
<evidence type="ECO:0000256" key="3">
    <source>
        <dbReference type="ARBA" id="ARBA00008682"/>
    </source>
</evidence>
<dbReference type="PROSITE" id="PS51910">
    <property type="entry name" value="GH18_2"/>
    <property type="match status" value="1"/>
</dbReference>
<dbReference type="SMART" id="SM00636">
    <property type="entry name" value="Glyco_18"/>
    <property type="match status" value="1"/>
</dbReference>
<dbReference type="GO" id="GO:0005576">
    <property type="term" value="C:extracellular region"/>
    <property type="evidence" value="ECO:0007669"/>
    <property type="project" value="UniProtKB-SubCell"/>
</dbReference>
<keyword evidence="6 11" id="KW-0378">Hydrolase</keyword>
<dbReference type="CDD" id="cd06548">
    <property type="entry name" value="GH18_chitinase"/>
    <property type="match status" value="1"/>
</dbReference>
<dbReference type="Pfam" id="PF00704">
    <property type="entry name" value="Glyco_hydro_18"/>
    <property type="match status" value="1"/>
</dbReference>
<dbReference type="SUPFAM" id="SSF51445">
    <property type="entry name" value="(Trans)glycosidases"/>
    <property type="match status" value="1"/>
</dbReference>
<evidence type="ECO:0000256" key="7">
    <source>
        <dbReference type="ARBA" id="ARBA00023024"/>
    </source>
</evidence>
<keyword evidence="10" id="KW-0624">Polysaccharide degradation</keyword>
<feature type="signal peptide" evidence="12">
    <location>
        <begin position="1"/>
        <end position="22"/>
    </location>
</feature>
<evidence type="ECO:0000256" key="8">
    <source>
        <dbReference type="ARBA" id="ARBA00023277"/>
    </source>
</evidence>
<dbReference type="InterPro" id="IPR029070">
    <property type="entry name" value="Chitinase_insertion_sf"/>
</dbReference>
<dbReference type="Gene3D" id="3.20.20.80">
    <property type="entry name" value="Glycosidases"/>
    <property type="match status" value="1"/>
</dbReference>
<keyword evidence="12" id="KW-0732">Signal</keyword>
<keyword evidence="8" id="KW-0119">Carbohydrate metabolism</keyword>
<dbReference type="PANTHER" id="PTHR11177:SF317">
    <property type="entry name" value="CHITINASE 12-RELATED"/>
    <property type="match status" value="1"/>
</dbReference>
<dbReference type="SUPFAM" id="SSF54556">
    <property type="entry name" value="Chitinase insertion domain"/>
    <property type="match status" value="1"/>
</dbReference>
<keyword evidence="9 11" id="KW-0326">Glycosidase</keyword>
<proteinExistence type="inferred from homology"/>
<evidence type="ECO:0000313" key="15">
    <source>
        <dbReference type="Proteomes" id="UP000245764"/>
    </source>
</evidence>
<dbReference type="FunFam" id="3.20.20.80:FF:000075">
    <property type="entry name" value="Sporulation-specific chitinase"/>
    <property type="match status" value="1"/>
</dbReference>
<dbReference type="Gene3D" id="3.10.50.10">
    <property type="match status" value="1"/>
</dbReference>
<evidence type="ECO:0000256" key="6">
    <source>
        <dbReference type="ARBA" id="ARBA00022801"/>
    </source>
</evidence>
<dbReference type="InterPro" id="IPR001223">
    <property type="entry name" value="Glyco_hydro18_cat"/>
</dbReference>
<evidence type="ECO:0000256" key="2">
    <source>
        <dbReference type="ARBA" id="ARBA00004613"/>
    </source>
</evidence>
<comment type="subcellular location">
    <subcellularLocation>
        <location evidence="2">Secreted</location>
    </subcellularLocation>
</comment>
<evidence type="ECO:0000256" key="1">
    <source>
        <dbReference type="ARBA" id="ARBA00000822"/>
    </source>
</evidence>
<dbReference type="GO" id="GO:0008843">
    <property type="term" value="F:endochitinase activity"/>
    <property type="evidence" value="ECO:0007669"/>
    <property type="project" value="UniProtKB-EC"/>
</dbReference>
<evidence type="ECO:0000256" key="4">
    <source>
        <dbReference type="ARBA" id="ARBA00012729"/>
    </source>
</evidence>
<dbReference type="GO" id="GO:0006032">
    <property type="term" value="P:chitin catabolic process"/>
    <property type="evidence" value="ECO:0007669"/>
    <property type="project" value="UniProtKB-KW"/>
</dbReference>
<dbReference type="EC" id="3.2.1.14" evidence="4"/>
<dbReference type="InterPro" id="IPR050314">
    <property type="entry name" value="Glycosyl_Hydrlase_18"/>
</dbReference>
<dbReference type="Proteomes" id="UP000245764">
    <property type="component" value="Chromosome 6"/>
</dbReference>
<dbReference type="InterPro" id="IPR017853">
    <property type="entry name" value="GH"/>
</dbReference>
<name>A0A2H1GJ79_ZYMTR</name>
<evidence type="ECO:0000256" key="11">
    <source>
        <dbReference type="RuleBase" id="RU000489"/>
    </source>
</evidence>
<dbReference type="GO" id="GO:0008061">
    <property type="term" value="F:chitin binding"/>
    <property type="evidence" value="ECO:0007669"/>
    <property type="project" value="InterPro"/>
</dbReference>
<dbReference type="InterPro" id="IPR001579">
    <property type="entry name" value="Glyco_hydro_18_chit_AS"/>
</dbReference>
<keyword evidence="7" id="KW-0146">Chitin degradation</keyword>
<evidence type="ECO:0000256" key="10">
    <source>
        <dbReference type="ARBA" id="ARBA00023326"/>
    </source>
</evidence>
<dbReference type="GO" id="GO:0000272">
    <property type="term" value="P:polysaccharide catabolic process"/>
    <property type="evidence" value="ECO:0007669"/>
    <property type="project" value="UniProtKB-KW"/>
</dbReference>
<evidence type="ECO:0000256" key="5">
    <source>
        <dbReference type="ARBA" id="ARBA00022525"/>
    </source>
</evidence>